<keyword evidence="3" id="KW-1185">Reference proteome</keyword>
<feature type="compositionally biased region" description="Basic and acidic residues" evidence="1">
    <location>
        <begin position="13"/>
        <end position="23"/>
    </location>
</feature>
<proteinExistence type="predicted"/>
<reference evidence="3" key="2">
    <citation type="submission" date="2015-01" db="EMBL/GenBank/DDBJ databases">
        <title>Evolutionary Origins and Diversification of the Mycorrhizal Mutualists.</title>
        <authorList>
            <consortium name="DOE Joint Genome Institute"/>
            <consortium name="Mycorrhizal Genomics Consortium"/>
            <person name="Kohler A."/>
            <person name="Kuo A."/>
            <person name="Nagy L.G."/>
            <person name="Floudas D."/>
            <person name="Copeland A."/>
            <person name="Barry K.W."/>
            <person name="Cichocki N."/>
            <person name="Veneault-Fourrey C."/>
            <person name="LaButti K."/>
            <person name="Lindquist E.A."/>
            <person name="Lipzen A."/>
            <person name="Lundell T."/>
            <person name="Morin E."/>
            <person name="Murat C."/>
            <person name="Riley R."/>
            <person name="Ohm R."/>
            <person name="Sun H."/>
            <person name="Tunlid A."/>
            <person name="Henrissat B."/>
            <person name="Grigoriev I.V."/>
            <person name="Hibbett D.S."/>
            <person name="Martin F."/>
        </authorList>
    </citation>
    <scope>NUCLEOTIDE SEQUENCE [LARGE SCALE GENOMIC DNA]</scope>
    <source>
        <strain evidence="3">LaAM-08-1</strain>
    </source>
</reference>
<dbReference type="EMBL" id="KN838562">
    <property type="protein sequence ID" value="KIK05171.1"/>
    <property type="molecule type" value="Genomic_DNA"/>
</dbReference>
<protein>
    <submittedName>
        <fullName evidence="2">Uncharacterized protein</fullName>
    </submittedName>
</protein>
<evidence type="ECO:0000313" key="3">
    <source>
        <dbReference type="Proteomes" id="UP000054477"/>
    </source>
</evidence>
<dbReference type="AlphaFoldDB" id="A0A0C9XJE5"/>
<gene>
    <name evidence="2" type="ORF">K443DRAFT_675321</name>
</gene>
<organism evidence="2 3">
    <name type="scientific">Laccaria amethystina LaAM-08-1</name>
    <dbReference type="NCBI Taxonomy" id="1095629"/>
    <lineage>
        <taxon>Eukaryota</taxon>
        <taxon>Fungi</taxon>
        <taxon>Dikarya</taxon>
        <taxon>Basidiomycota</taxon>
        <taxon>Agaricomycotina</taxon>
        <taxon>Agaricomycetes</taxon>
        <taxon>Agaricomycetidae</taxon>
        <taxon>Agaricales</taxon>
        <taxon>Agaricineae</taxon>
        <taxon>Hydnangiaceae</taxon>
        <taxon>Laccaria</taxon>
    </lineage>
</organism>
<dbReference type="HOGENOM" id="CLU_2831559_0_0_1"/>
<evidence type="ECO:0000313" key="2">
    <source>
        <dbReference type="EMBL" id="KIK05171.1"/>
    </source>
</evidence>
<reference evidence="2 3" key="1">
    <citation type="submission" date="2014-04" db="EMBL/GenBank/DDBJ databases">
        <authorList>
            <consortium name="DOE Joint Genome Institute"/>
            <person name="Kuo A."/>
            <person name="Kohler A."/>
            <person name="Nagy L.G."/>
            <person name="Floudas D."/>
            <person name="Copeland A."/>
            <person name="Barry K.W."/>
            <person name="Cichocki N."/>
            <person name="Veneault-Fourrey C."/>
            <person name="LaButti K."/>
            <person name="Lindquist E.A."/>
            <person name="Lipzen A."/>
            <person name="Lundell T."/>
            <person name="Morin E."/>
            <person name="Murat C."/>
            <person name="Sun H."/>
            <person name="Tunlid A."/>
            <person name="Henrissat B."/>
            <person name="Grigoriev I.V."/>
            <person name="Hibbett D.S."/>
            <person name="Martin F."/>
            <person name="Nordberg H.P."/>
            <person name="Cantor M.N."/>
            <person name="Hua S.X."/>
        </authorList>
    </citation>
    <scope>NUCLEOTIDE SEQUENCE [LARGE SCALE GENOMIC DNA]</scope>
    <source>
        <strain evidence="2 3">LaAM-08-1</strain>
    </source>
</reference>
<evidence type="ECO:0000256" key="1">
    <source>
        <dbReference type="SAM" id="MobiDB-lite"/>
    </source>
</evidence>
<feature type="region of interest" description="Disordered" evidence="1">
    <location>
        <begin position="1"/>
        <end position="23"/>
    </location>
</feature>
<sequence>MPVSSLRPPKNVPTHDRRWNEHDRRSEVLPIEVFNGGSTTRHPCTTGVSCIGLLSLGLAVGRAAEC</sequence>
<accession>A0A0C9XJE5</accession>
<dbReference type="Proteomes" id="UP000054477">
    <property type="component" value="Unassembled WGS sequence"/>
</dbReference>
<name>A0A0C9XJE5_9AGAR</name>